<feature type="compositionally biased region" description="Basic and acidic residues" evidence="2">
    <location>
        <begin position="155"/>
        <end position="166"/>
    </location>
</feature>
<feature type="region of interest" description="Disordered" evidence="2">
    <location>
        <begin position="316"/>
        <end position="344"/>
    </location>
</feature>
<feature type="coiled-coil region" evidence="1">
    <location>
        <begin position="420"/>
        <end position="447"/>
    </location>
</feature>
<feature type="compositionally biased region" description="Polar residues" evidence="2">
    <location>
        <begin position="115"/>
        <end position="130"/>
    </location>
</feature>
<gene>
    <name evidence="4" type="ORF">KIW84_012449</name>
</gene>
<feature type="region of interest" description="Disordered" evidence="2">
    <location>
        <begin position="1"/>
        <end position="225"/>
    </location>
</feature>
<protein>
    <recommendedName>
        <fullName evidence="3">SANT domain-containing protein</fullName>
    </recommendedName>
</protein>
<feature type="compositionally biased region" description="Basic and acidic residues" evidence="2">
    <location>
        <begin position="1"/>
        <end position="14"/>
    </location>
</feature>
<dbReference type="CDD" id="cd00167">
    <property type="entry name" value="SANT"/>
    <property type="match status" value="1"/>
</dbReference>
<dbReference type="Gramene" id="Psat01G0244900-T1">
    <property type="protein sequence ID" value="KAI5443803.1"/>
    <property type="gene ID" value="KIW84_012449"/>
</dbReference>
<accession>A0A9D5BHK6</accession>
<evidence type="ECO:0000259" key="3">
    <source>
        <dbReference type="PROSITE" id="PS51293"/>
    </source>
</evidence>
<organism evidence="4 5">
    <name type="scientific">Pisum sativum</name>
    <name type="common">Garden pea</name>
    <name type="synonym">Lathyrus oleraceus</name>
    <dbReference type="NCBI Taxonomy" id="3888"/>
    <lineage>
        <taxon>Eukaryota</taxon>
        <taxon>Viridiplantae</taxon>
        <taxon>Streptophyta</taxon>
        <taxon>Embryophyta</taxon>
        <taxon>Tracheophyta</taxon>
        <taxon>Spermatophyta</taxon>
        <taxon>Magnoliopsida</taxon>
        <taxon>eudicotyledons</taxon>
        <taxon>Gunneridae</taxon>
        <taxon>Pentapetalae</taxon>
        <taxon>rosids</taxon>
        <taxon>fabids</taxon>
        <taxon>Fabales</taxon>
        <taxon>Fabaceae</taxon>
        <taxon>Papilionoideae</taxon>
        <taxon>50 kb inversion clade</taxon>
        <taxon>NPAAA clade</taxon>
        <taxon>Hologalegina</taxon>
        <taxon>IRL clade</taxon>
        <taxon>Fabeae</taxon>
        <taxon>Lathyrus</taxon>
    </lineage>
</organism>
<feature type="compositionally biased region" description="Basic residues" evidence="2">
    <location>
        <begin position="29"/>
        <end position="39"/>
    </location>
</feature>
<evidence type="ECO:0000256" key="1">
    <source>
        <dbReference type="SAM" id="Coils"/>
    </source>
</evidence>
<dbReference type="InterPro" id="IPR001005">
    <property type="entry name" value="SANT/Myb"/>
</dbReference>
<feature type="compositionally biased region" description="Low complexity" evidence="2">
    <location>
        <begin position="17"/>
        <end position="28"/>
    </location>
</feature>
<keyword evidence="5" id="KW-1185">Reference proteome</keyword>
<evidence type="ECO:0000313" key="5">
    <source>
        <dbReference type="Proteomes" id="UP001058974"/>
    </source>
</evidence>
<feature type="compositionally biased region" description="Basic and acidic residues" evidence="2">
    <location>
        <begin position="66"/>
        <end position="112"/>
    </location>
</feature>
<feature type="region of interest" description="Disordered" evidence="2">
    <location>
        <begin position="1067"/>
        <end position="1117"/>
    </location>
</feature>
<dbReference type="EMBL" id="JAMSHJ010000001">
    <property type="protein sequence ID" value="KAI5443803.1"/>
    <property type="molecule type" value="Genomic_DNA"/>
</dbReference>
<dbReference type="InterPro" id="IPR017884">
    <property type="entry name" value="SANT_dom"/>
</dbReference>
<feature type="compositionally biased region" description="Low complexity" evidence="2">
    <location>
        <begin position="319"/>
        <end position="338"/>
    </location>
</feature>
<dbReference type="Proteomes" id="UP001058974">
    <property type="component" value="Chromosome 1"/>
</dbReference>
<sequence length="1623" mass="177485">MSLEPLDRKRKYESSESLGGSVVRWRGSSSHHQHHRPHPFNRPGNFRRMAGHRRQDNWQTFPEESSQEHMLSRPCDKNLEEDNCRSRGDGKYGRGYKESRGAFSQREWKGRPWESPSNSLSMSRRQTNAFNERKSGDDMLTYPPHPNSGSLSTWEQHHMKDQRDKMGGINRFGTGPRYDRDSSLGTVDWKPLKWTRPGSVRDSSFSQSSGTRSLGGANSKGNYEGKYGLQPKIATAVESNSREAAICRTSSAPSEEANSKKKPRLNWGEGLAKFEKKHVEGPEVTSNKDGAVSPPFNMEPSNFLCPSLVSKNTKVSELSGSASPAAPTTAARSSSPAGADDKLFGKAANMDSDVGNLSSSPDRGSQNHLQMFSLNLEKVDIDSLTSLGSSLVKLPQSEDLSSVDYNLSRSTTMNELLILKAGISKVLEVTETEIDSLENEHRSLKSESEGRFPCSAAVGSLLCYNGKPCSDDKVSCLESSPIVSSDNLIVEKVPIATNFVNMHDNCQEDDTNSHGPARSKVVEPLPIINAVSSCDVRRYGSGSEDLGGIQSKAMQCLIPCTNRHAANVSVCGTSNSFLEVKDGVGAKKSASLHSRTEDNLYEKIISCNKKSAKAAHEVFAKLLPETCRKDGKVGASTGSCSQNDTLIMEKFAEKRRLTRLRERVMTLKYTALHHFWKEDMRLLSIRKQRPKSHKKLEASYSHQKKRSSISFRFPFPAGNQQRLVPTSELIKYTSQLLSESKHEIHRSTLKMPALILDQKDKMNSMFLSSNGLVEDPLAIEKERAVINPWTSEERNIFLKKFAAFGKDFRKIATFLDHKTTADCVEFYYKNHKSDCFEKIKKKDNDKLKKFYKAKTDLMPNTSSLDILSAASVMADDIARNRRMRSGRALWRGYNMTARVKGFGVLQDERETVAADVLTSICGSVLSEATSSCITSSVNPVKGKRARKCVKAKPLRKPSPPPTPEITQTIDHETCSDESCGEVDLTDWTDVEKAAFLHAVSSFGKDFAMIARCVRTRSQYHCKVFFSKTQKRLRLNLMGHRPENVGSLGDDDADGGRSGTDIACIVETGSANGSDTSGTKTGVDQPAADKNMCRDESNPVKASNMSADLDGSEETNGKVDHEDVNMISNVCVVGGESNLDIDGNVGVLYDSDRSGSVRAQDEPSEGGVAVIELVSGMEIIEPCYPISVGDDRLVSDVSSGQQGNELEGSTICLVDRDEADTDVVVQLKDNLHDTSTLVNTSLSSLEVSCSRLTVDAGNEPQLRLEKSPFSGTSEGPLTNANSTLQYTAAAAVQHKKTTSQDTPSSSNLGYQLCNPGNSLDRVEAVHECYNLQVHSKKEMNVNMSCSGSATELPLLSQKIEQHEHYKSVQCLSDSEEAPRNDVKIFGKILTIPSSTQKPNLGVKGNDENGTHHPKLNSASSSLKLTSHANAGGKIPILEVDLNDCHVIENVPVVSYINGNKIQPGSSSLPDSAILLAKYPAAFGSYPITSKLEQESLQALAKNDNQHLDRASAFTTREVNGSNDVLGYHISGEREDLNAQPLIVDDLPRRDGFEAISSLQQHVTKMVGTNAVQKPGILVGGSTSAVSDPVAAIRIQHSLANQFVGQSGSVIEEGESLAGEEDMCS</sequence>
<reference evidence="4 5" key="1">
    <citation type="journal article" date="2022" name="Nat. Genet.">
        <title>Improved pea reference genome and pan-genome highlight genomic features and evolutionary characteristics.</title>
        <authorList>
            <person name="Yang T."/>
            <person name="Liu R."/>
            <person name="Luo Y."/>
            <person name="Hu S."/>
            <person name="Wang D."/>
            <person name="Wang C."/>
            <person name="Pandey M.K."/>
            <person name="Ge S."/>
            <person name="Xu Q."/>
            <person name="Li N."/>
            <person name="Li G."/>
            <person name="Huang Y."/>
            <person name="Saxena R.K."/>
            <person name="Ji Y."/>
            <person name="Li M."/>
            <person name="Yan X."/>
            <person name="He Y."/>
            <person name="Liu Y."/>
            <person name="Wang X."/>
            <person name="Xiang C."/>
            <person name="Varshney R.K."/>
            <person name="Ding H."/>
            <person name="Gao S."/>
            <person name="Zong X."/>
        </authorList>
    </citation>
    <scope>NUCLEOTIDE SEQUENCE [LARGE SCALE GENOMIC DNA]</scope>
    <source>
        <strain evidence="4 5">cv. Zhongwan 6</strain>
    </source>
</reference>
<evidence type="ECO:0000313" key="4">
    <source>
        <dbReference type="EMBL" id="KAI5443803.1"/>
    </source>
</evidence>
<feature type="compositionally biased region" description="Polar residues" evidence="2">
    <location>
        <begin position="201"/>
        <end position="212"/>
    </location>
</feature>
<dbReference type="SMART" id="SM00717">
    <property type="entry name" value="SANT"/>
    <property type="match status" value="2"/>
</dbReference>
<dbReference type="InterPro" id="IPR009057">
    <property type="entry name" value="Homeodomain-like_sf"/>
</dbReference>
<feature type="compositionally biased region" description="Polar residues" evidence="2">
    <location>
        <begin position="1068"/>
        <end position="1081"/>
    </location>
</feature>
<feature type="region of interest" description="Disordered" evidence="2">
    <location>
        <begin position="1395"/>
        <end position="1417"/>
    </location>
</feature>
<proteinExistence type="predicted"/>
<name>A0A9D5BHK6_PEA</name>
<dbReference type="PANTHER" id="PTHR47340:SF1">
    <property type="entry name" value="DUPLICATED HOMEODOMAIN-LIKE SUPERFAMILY PROTEIN"/>
    <property type="match status" value="1"/>
</dbReference>
<dbReference type="Gene3D" id="1.10.10.60">
    <property type="entry name" value="Homeodomain-like"/>
    <property type="match status" value="1"/>
</dbReference>
<evidence type="ECO:0000256" key="2">
    <source>
        <dbReference type="SAM" id="MobiDB-lite"/>
    </source>
</evidence>
<dbReference type="SUPFAM" id="SSF46689">
    <property type="entry name" value="Homeodomain-like"/>
    <property type="match status" value="2"/>
</dbReference>
<feature type="domain" description="SANT" evidence="3">
    <location>
        <begin position="784"/>
        <end position="835"/>
    </location>
</feature>
<dbReference type="Gene3D" id="1.20.58.1880">
    <property type="match status" value="1"/>
</dbReference>
<dbReference type="OrthoDB" id="10258692at2759"/>
<feature type="domain" description="SANT" evidence="3">
    <location>
        <begin position="982"/>
        <end position="1033"/>
    </location>
</feature>
<comment type="caution">
    <text evidence="4">The sequence shown here is derived from an EMBL/GenBank/DDBJ whole genome shotgun (WGS) entry which is preliminary data.</text>
</comment>
<dbReference type="PROSITE" id="PS51293">
    <property type="entry name" value="SANT"/>
    <property type="match status" value="2"/>
</dbReference>
<keyword evidence="1" id="KW-0175">Coiled coil</keyword>
<dbReference type="Pfam" id="PF00249">
    <property type="entry name" value="Myb_DNA-binding"/>
    <property type="match status" value="2"/>
</dbReference>
<dbReference type="PANTHER" id="PTHR47340">
    <property type="entry name" value="DUPLICATED HOMEODOMAIN-LIKE SUPERFAMILY PROTEIN"/>
    <property type="match status" value="1"/>
</dbReference>